<evidence type="ECO:0000256" key="8">
    <source>
        <dbReference type="ARBA" id="ARBA00035585"/>
    </source>
</evidence>
<keyword evidence="10" id="KW-0406">Ion transport</keyword>
<feature type="transmembrane region" description="Helical" evidence="10">
    <location>
        <begin position="7"/>
        <end position="30"/>
    </location>
</feature>
<evidence type="ECO:0000256" key="7">
    <source>
        <dbReference type="ARBA" id="ARBA00035120"/>
    </source>
</evidence>
<proteinExistence type="inferred from homology"/>
<organism evidence="11 12">
    <name type="scientific">Pontibacillus chungwhensis</name>
    <dbReference type="NCBI Taxonomy" id="265426"/>
    <lineage>
        <taxon>Bacteria</taxon>
        <taxon>Bacillati</taxon>
        <taxon>Bacillota</taxon>
        <taxon>Bacilli</taxon>
        <taxon>Bacillales</taxon>
        <taxon>Bacillaceae</taxon>
        <taxon>Pontibacillus</taxon>
    </lineage>
</organism>
<name>A0ABY8UXI7_9BACI</name>
<dbReference type="EMBL" id="CP126446">
    <property type="protein sequence ID" value="WIF97456.1"/>
    <property type="molecule type" value="Genomic_DNA"/>
</dbReference>
<keyword evidence="4 10" id="KW-1133">Transmembrane helix</keyword>
<feature type="transmembrane region" description="Helical" evidence="10">
    <location>
        <begin position="100"/>
        <end position="122"/>
    </location>
</feature>
<evidence type="ECO:0000256" key="4">
    <source>
        <dbReference type="ARBA" id="ARBA00022989"/>
    </source>
</evidence>
<evidence type="ECO:0000256" key="2">
    <source>
        <dbReference type="ARBA" id="ARBA00022475"/>
    </source>
</evidence>
<dbReference type="Proteomes" id="UP001236652">
    <property type="component" value="Chromosome"/>
</dbReference>
<dbReference type="HAMAP" id="MF_00454">
    <property type="entry name" value="FluC"/>
    <property type="match status" value="1"/>
</dbReference>
<accession>A0ABY8UXI7</accession>
<dbReference type="NCBIfam" id="TIGR00494">
    <property type="entry name" value="crcB"/>
    <property type="match status" value="1"/>
</dbReference>
<comment type="subcellular location">
    <subcellularLocation>
        <location evidence="1 10">Cell membrane</location>
        <topology evidence="1 10">Multi-pass membrane protein</topology>
    </subcellularLocation>
</comment>
<evidence type="ECO:0000256" key="5">
    <source>
        <dbReference type="ARBA" id="ARBA00023136"/>
    </source>
</evidence>
<comment type="activity regulation">
    <text evidence="10">Na(+) is not transported, but it plays an essential structural role and its presence is essential for fluoride channel function.</text>
</comment>
<keyword evidence="10" id="KW-0813">Transport</keyword>
<protein>
    <recommendedName>
        <fullName evidence="10">Fluoride-specific ion channel FluC</fullName>
    </recommendedName>
</protein>
<comment type="catalytic activity">
    <reaction evidence="8">
        <text>fluoride(in) = fluoride(out)</text>
        <dbReference type="Rhea" id="RHEA:76159"/>
        <dbReference type="ChEBI" id="CHEBI:17051"/>
    </reaction>
    <physiologicalReaction direction="left-to-right" evidence="8">
        <dbReference type="Rhea" id="RHEA:76160"/>
    </physiologicalReaction>
</comment>
<evidence type="ECO:0000256" key="10">
    <source>
        <dbReference type="HAMAP-Rule" id="MF_00454"/>
    </source>
</evidence>
<dbReference type="Pfam" id="PF02537">
    <property type="entry name" value="CRCB"/>
    <property type="match status" value="1"/>
</dbReference>
<dbReference type="PANTHER" id="PTHR28259">
    <property type="entry name" value="FLUORIDE EXPORT PROTEIN 1-RELATED"/>
    <property type="match status" value="1"/>
</dbReference>
<evidence type="ECO:0000256" key="3">
    <source>
        <dbReference type="ARBA" id="ARBA00022692"/>
    </source>
</evidence>
<keyword evidence="10" id="KW-0479">Metal-binding</keyword>
<feature type="transmembrane region" description="Helical" evidence="10">
    <location>
        <begin position="36"/>
        <end position="56"/>
    </location>
</feature>
<keyword evidence="10" id="KW-0915">Sodium</keyword>
<keyword evidence="2 10" id="KW-1003">Cell membrane</keyword>
<feature type="binding site" evidence="10">
    <location>
        <position position="78"/>
    </location>
    <ligand>
        <name>Na(+)</name>
        <dbReference type="ChEBI" id="CHEBI:29101"/>
        <note>structural</note>
    </ligand>
</feature>
<dbReference type="RefSeq" id="WP_231418927.1">
    <property type="nucleotide sequence ID" value="NZ_CP126446.1"/>
</dbReference>
<sequence>MNDKTMFMYLAIFIGGAVGSSLRFIVSLWIEEASVFPYETLLVNLIGCFILTYLSTHPTLMSKFSSSVKVGISTGLIGSFTTFSTFSTETLQLWLHTSHILALMYVLISLAGGLTLSWLGFFTAHSRKEHVK</sequence>
<reference evidence="11 12" key="1">
    <citation type="submission" date="2023-05" db="EMBL/GenBank/DDBJ databases">
        <title>Comparative genomics reveals the evidence of polycyclic aromatic hydrocarbons degradation in moderately halophilic genus Pontibacillus.</title>
        <authorList>
            <person name="Yang H."/>
            <person name="Qian Z."/>
        </authorList>
    </citation>
    <scope>NUCLEOTIDE SEQUENCE [LARGE SCALE GENOMIC DNA]</scope>
    <source>
        <strain evidence="12">HN14</strain>
    </source>
</reference>
<evidence type="ECO:0000256" key="9">
    <source>
        <dbReference type="ARBA" id="ARBA00049940"/>
    </source>
</evidence>
<dbReference type="InterPro" id="IPR003691">
    <property type="entry name" value="FluC"/>
</dbReference>
<gene>
    <name evidence="10 11" type="primary">crcB</name>
    <name evidence="10" type="synonym">fluC</name>
    <name evidence="11" type="ORF">QNI29_17230</name>
</gene>
<evidence type="ECO:0000256" key="6">
    <source>
        <dbReference type="ARBA" id="ARBA00023303"/>
    </source>
</evidence>
<keyword evidence="12" id="KW-1185">Reference proteome</keyword>
<feature type="binding site" evidence="10">
    <location>
        <position position="81"/>
    </location>
    <ligand>
        <name>Na(+)</name>
        <dbReference type="ChEBI" id="CHEBI:29101"/>
        <note>structural</note>
    </ligand>
</feature>
<evidence type="ECO:0000313" key="12">
    <source>
        <dbReference type="Proteomes" id="UP001236652"/>
    </source>
</evidence>
<evidence type="ECO:0000256" key="1">
    <source>
        <dbReference type="ARBA" id="ARBA00004651"/>
    </source>
</evidence>
<keyword evidence="6 10" id="KW-0407">Ion channel</keyword>
<dbReference type="PANTHER" id="PTHR28259:SF1">
    <property type="entry name" value="FLUORIDE EXPORT PROTEIN 1-RELATED"/>
    <property type="match status" value="1"/>
</dbReference>
<keyword evidence="3 10" id="KW-0812">Transmembrane</keyword>
<comment type="function">
    <text evidence="9 10">Fluoride-specific ion channel. Important for reducing fluoride concentration in the cell, thus reducing its toxicity.</text>
</comment>
<comment type="similarity">
    <text evidence="7 10">Belongs to the fluoride channel Fluc/FEX (TC 1.A.43) family.</text>
</comment>
<keyword evidence="5 10" id="KW-0472">Membrane</keyword>
<evidence type="ECO:0000313" key="11">
    <source>
        <dbReference type="EMBL" id="WIF97456.1"/>
    </source>
</evidence>